<evidence type="ECO:0000313" key="4">
    <source>
        <dbReference type="Proteomes" id="UP000218327"/>
    </source>
</evidence>
<sequence>MIPSNRLSTHPGVILLKEFLEPLGQSQKALAEHLGISIQRVNEVVRGKRGVTPETAWLLGEAFKTSPEFWLNLQATHDLSMNRPEFHIKPLTRASA</sequence>
<dbReference type="PANTHER" id="PTHR36924">
    <property type="entry name" value="ANTITOXIN HIGA-1"/>
    <property type="match status" value="1"/>
</dbReference>
<dbReference type="Gene3D" id="1.10.260.40">
    <property type="entry name" value="lambda repressor-like DNA-binding domains"/>
    <property type="match status" value="1"/>
</dbReference>
<evidence type="ECO:0000313" key="3">
    <source>
        <dbReference type="EMBL" id="PCJ25751.1"/>
    </source>
</evidence>
<accession>A0A2A5B334</accession>
<comment type="caution">
    <text evidence="3">The sequence shown here is derived from an EMBL/GenBank/DDBJ whole genome shotgun (WGS) entry which is preliminary data.</text>
</comment>
<name>A0A2A5B334_9GAMM</name>
<gene>
    <name evidence="3" type="primary">higA</name>
    <name evidence="3" type="ORF">COA96_06915</name>
</gene>
<dbReference type="PROSITE" id="PS50943">
    <property type="entry name" value="HTH_CROC1"/>
    <property type="match status" value="1"/>
</dbReference>
<dbReference type="InterPro" id="IPR001387">
    <property type="entry name" value="Cro/C1-type_HTH"/>
</dbReference>
<dbReference type="CDD" id="cd00093">
    <property type="entry name" value="HTH_XRE"/>
    <property type="match status" value="1"/>
</dbReference>
<organism evidence="3 4">
    <name type="scientific">SAR86 cluster bacterium</name>
    <dbReference type="NCBI Taxonomy" id="2030880"/>
    <lineage>
        <taxon>Bacteria</taxon>
        <taxon>Pseudomonadati</taxon>
        <taxon>Pseudomonadota</taxon>
        <taxon>Gammaproteobacteria</taxon>
        <taxon>SAR86 cluster</taxon>
    </lineage>
</organism>
<dbReference type="Proteomes" id="UP000218327">
    <property type="component" value="Unassembled WGS sequence"/>
</dbReference>
<dbReference type="Pfam" id="PF01381">
    <property type="entry name" value="HTH_3"/>
    <property type="match status" value="1"/>
</dbReference>
<dbReference type="PANTHER" id="PTHR36924:SF1">
    <property type="entry name" value="ANTITOXIN HIGA-1"/>
    <property type="match status" value="1"/>
</dbReference>
<dbReference type="NCBIfam" id="TIGR02607">
    <property type="entry name" value="antidote_HigA"/>
    <property type="match status" value="1"/>
</dbReference>
<dbReference type="EMBL" id="NVVJ01000015">
    <property type="protein sequence ID" value="PCJ25751.1"/>
    <property type="molecule type" value="Genomic_DNA"/>
</dbReference>
<evidence type="ECO:0000256" key="1">
    <source>
        <dbReference type="ARBA" id="ARBA00023125"/>
    </source>
</evidence>
<feature type="domain" description="HTH cro/C1-type" evidence="2">
    <location>
        <begin position="16"/>
        <end position="70"/>
    </location>
</feature>
<proteinExistence type="predicted"/>
<dbReference type="SUPFAM" id="SSF47413">
    <property type="entry name" value="lambda repressor-like DNA-binding domains"/>
    <property type="match status" value="1"/>
</dbReference>
<dbReference type="InterPro" id="IPR013430">
    <property type="entry name" value="Toxin_antidote_HigA"/>
</dbReference>
<dbReference type="SMART" id="SM00530">
    <property type="entry name" value="HTH_XRE"/>
    <property type="match status" value="1"/>
</dbReference>
<dbReference type="InterPro" id="IPR010982">
    <property type="entry name" value="Lambda_DNA-bd_dom_sf"/>
</dbReference>
<keyword evidence="1" id="KW-0238">DNA-binding</keyword>
<reference evidence="4" key="1">
    <citation type="submission" date="2017-08" db="EMBL/GenBank/DDBJ databases">
        <title>A dynamic microbial community with high functional redundancy inhabits the cold, oxic subseafloor aquifer.</title>
        <authorList>
            <person name="Tully B.J."/>
            <person name="Wheat C.G."/>
            <person name="Glazer B.T."/>
            <person name="Huber J.A."/>
        </authorList>
    </citation>
    <scope>NUCLEOTIDE SEQUENCE [LARGE SCALE GENOMIC DNA]</scope>
</reference>
<protein>
    <submittedName>
        <fullName evidence="3">Addiction module antidote protein, HigA family</fullName>
    </submittedName>
</protein>
<evidence type="ECO:0000259" key="2">
    <source>
        <dbReference type="PROSITE" id="PS50943"/>
    </source>
</evidence>
<dbReference type="AlphaFoldDB" id="A0A2A5B334"/>
<dbReference type="GO" id="GO:0003677">
    <property type="term" value="F:DNA binding"/>
    <property type="evidence" value="ECO:0007669"/>
    <property type="project" value="UniProtKB-KW"/>
</dbReference>